<comment type="caution">
    <text evidence="4">The sequence shown here is derived from an EMBL/GenBank/DDBJ whole genome shotgun (WGS) entry which is preliminary data.</text>
</comment>
<name>A0A3N0Y1B2_ANAGA</name>
<evidence type="ECO:0000313" key="5">
    <source>
        <dbReference type="Proteomes" id="UP000281406"/>
    </source>
</evidence>
<dbReference type="EMBL" id="RJVU01054446">
    <property type="protein sequence ID" value="ROL08893.1"/>
    <property type="molecule type" value="Genomic_DNA"/>
</dbReference>
<dbReference type="OrthoDB" id="118105at2759"/>
<accession>A0A3N0Y1B2</accession>
<dbReference type="InterPro" id="IPR029526">
    <property type="entry name" value="PGBD"/>
</dbReference>
<keyword evidence="2" id="KW-1133">Transmembrane helix</keyword>
<evidence type="ECO:0000256" key="2">
    <source>
        <dbReference type="SAM" id="Phobius"/>
    </source>
</evidence>
<evidence type="ECO:0000313" key="4">
    <source>
        <dbReference type="EMBL" id="ROL08893.1"/>
    </source>
</evidence>
<dbReference type="AlphaFoldDB" id="A0A3N0Y1B2"/>
<reference evidence="4 5" key="1">
    <citation type="submission" date="2018-10" db="EMBL/GenBank/DDBJ databases">
        <title>Genome assembly for a Yunnan-Guizhou Plateau 3E fish, Anabarilius grahami (Regan), and its evolutionary and genetic applications.</title>
        <authorList>
            <person name="Jiang W."/>
        </authorList>
    </citation>
    <scope>NUCLEOTIDE SEQUENCE [LARGE SCALE GENOMIC DNA]</scope>
    <source>
        <strain evidence="4">AG-KIZ</strain>
        <tissue evidence="4">Muscle</tissue>
    </source>
</reference>
<keyword evidence="2" id="KW-0812">Transmembrane</keyword>
<organism evidence="4 5">
    <name type="scientific">Anabarilius grahami</name>
    <name type="common">Kanglang fish</name>
    <name type="synonym">Barilius grahami</name>
    <dbReference type="NCBI Taxonomy" id="495550"/>
    <lineage>
        <taxon>Eukaryota</taxon>
        <taxon>Metazoa</taxon>
        <taxon>Chordata</taxon>
        <taxon>Craniata</taxon>
        <taxon>Vertebrata</taxon>
        <taxon>Euteleostomi</taxon>
        <taxon>Actinopterygii</taxon>
        <taxon>Neopterygii</taxon>
        <taxon>Teleostei</taxon>
        <taxon>Ostariophysi</taxon>
        <taxon>Cypriniformes</taxon>
        <taxon>Xenocyprididae</taxon>
        <taxon>Xenocypridinae</taxon>
        <taxon>Xenocypridinae incertae sedis</taxon>
        <taxon>Anabarilius</taxon>
    </lineage>
</organism>
<sequence length="404" mass="45983">MCQAVNGKPWKEITMKDMMSYLALVIYMGLARLVSLSDYWRKSDLYNLPLPSGIMSGRQFRHVSTSIHLSDPKTDAENEKKKGTPAYRVIREASKTYFHPNQQISVDERMVASKARSGLKQYMKSKPTRWGYKLFVLADSLTGYTWDFFVYEGKSAANEVTENGMSYDAVVALVNERVLGTGYKLFVDNFYTSPTLFKDLLSKKIYACGTIRPNRKGFPKTTVNKMPKKAPRGTIRWLRDDSLLFVEWKDTREVLVASTFHKAFTGDTVKRRVKGSDGSWSLVDVPIPAAGKDYNRYMGGVDHSDALIGYYNVLHKTKKWYRTFFFHFVDIAVSNAFILHQDLAKSKNQKPMSQKAFRETLILELAGLPTKKKVPDTPPHPSCGCHSPVHITKDSTAGRRKRKV</sequence>
<dbReference type="PANTHER" id="PTHR46599:SF3">
    <property type="entry name" value="PIGGYBAC TRANSPOSABLE ELEMENT-DERIVED PROTEIN 4"/>
    <property type="match status" value="1"/>
</dbReference>
<keyword evidence="5" id="KW-1185">Reference proteome</keyword>
<dbReference type="Pfam" id="PF13843">
    <property type="entry name" value="DDE_Tnp_1_7"/>
    <property type="match status" value="1"/>
</dbReference>
<evidence type="ECO:0000256" key="1">
    <source>
        <dbReference type="SAM" id="MobiDB-lite"/>
    </source>
</evidence>
<dbReference type="PANTHER" id="PTHR46599">
    <property type="entry name" value="PIGGYBAC TRANSPOSABLE ELEMENT-DERIVED PROTEIN 4"/>
    <property type="match status" value="1"/>
</dbReference>
<dbReference type="Proteomes" id="UP000281406">
    <property type="component" value="Unassembled WGS sequence"/>
</dbReference>
<feature type="transmembrane region" description="Helical" evidence="2">
    <location>
        <begin position="21"/>
        <end position="40"/>
    </location>
</feature>
<keyword evidence="2" id="KW-0472">Membrane</keyword>
<proteinExistence type="predicted"/>
<protein>
    <submittedName>
        <fullName evidence="4">PiggyBac transposable element-derived protein 4</fullName>
    </submittedName>
</protein>
<evidence type="ECO:0000259" key="3">
    <source>
        <dbReference type="Pfam" id="PF13843"/>
    </source>
</evidence>
<feature type="domain" description="PiggyBac transposable element-derived protein" evidence="3">
    <location>
        <begin position="8"/>
        <end position="337"/>
    </location>
</feature>
<feature type="region of interest" description="Disordered" evidence="1">
    <location>
        <begin position="373"/>
        <end position="404"/>
    </location>
</feature>
<gene>
    <name evidence="4" type="ORF">DPX16_5229</name>
</gene>